<gene>
    <name evidence="1" type="ORF">NCTC12151_00113</name>
</gene>
<name>A0A2X4UMR3_9GAMM</name>
<proteinExistence type="predicted"/>
<reference evidence="1 2" key="1">
    <citation type="submission" date="2018-06" db="EMBL/GenBank/DDBJ databases">
        <authorList>
            <consortium name="Pathogen Informatics"/>
            <person name="Doyle S."/>
        </authorList>
    </citation>
    <scope>NUCLEOTIDE SEQUENCE [LARGE SCALE GENOMIC DNA]</scope>
    <source>
        <strain evidence="1 2">NCTC12151</strain>
    </source>
</reference>
<dbReference type="OrthoDB" id="1490466at2"/>
<protein>
    <submittedName>
        <fullName evidence="1">Uncharacterized protein</fullName>
    </submittedName>
</protein>
<keyword evidence="2" id="KW-1185">Reference proteome</keyword>
<evidence type="ECO:0000313" key="1">
    <source>
        <dbReference type="EMBL" id="SQI34270.1"/>
    </source>
</evidence>
<dbReference type="AlphaFoldDB" id="A0A2X4UMR3"/>
<dbReference type="RefSeq" id="WP_111738819.1">
    <property type="nucleotide sequence ID" value="NZ_LR698987.1"/>
</dbReference>
<sequence length="345" mass="39704">MVHGWWQDIQDPAQRWQGLELTVGAGGNGQRTLEMVSGHRGRMSLWMGGEPLLWATVLEDHSGVWLIVNQEHPGQFELLPHVTSADVEAAKRAGAGGRLAWWSRYFAQRLASSTSPMLPARCWRLLPMLYRPPSAPCKLGQIQSVEHWCFHSPSLSSPPGFSWTLYGEDFPDLLNRERVSLIDWWWNGYLLRGRYAVNPDDSRLKWWRKKCREGSLPPVLVWYITGLASYVILDGHCRLQAAIEEGIPPDFLVLTELVEKNVSPDPERRDRIVKSIEQRLRDKPDTNIVNINQVLIGQYNDRYSYETTHSRAILGSGDEWEREVRGYLQRHGLDDFVKQVINRIE</sequence>
<evidence type="ECO:0000313" key="2">
    <source>
        <dbReference type="Proteomes" id="UP000249005"/>
    </source>
</evidence>
<dbReference type="Proteomes" id="UP000249005">
    <property type="component" value="Chromosome 1"/>
</dbReference>
<dbReference type="EMBL" id="LS483470">
    <property type="protein sequence ID" value="SQI34270.1"/>
    <property type="molecule type" value="Genomic_DNA"/>
</dbReference>
<organism evidence="1 2">
    <name type="scientific">Leminorella richardii</name>
    <dbReference type="NCBI Taxonomy" id="158841"/>
    <lineage>
        <taxon>Bacteria</taxon>
        <taxon>Pseudomonadati</taxon>
        <taxon>Pseudomonadota</taxon>
        <taxon>Gammaproteobacteria</taxon>
        <taxon>Enterobacterales</taxon>
        <taxon>Budviciaceae</taxon>
        <taxon>Leminorella</taxon>
    </lineage>
</organism>
<dbReference type="KEGG" id="lri:NCTC12151_00113"/>
<accession>A0A2X4UMR3</accession>